<evidence type="ECO:0000256" key="1">
    <source>
        <dbReference type="SAM" id="MobiDB-lite"/>
    </source>
</evidence>
<dbReference type="Proteomes" id="UP000095283">
    <property type="component" value="Unplaced"/>
</dbReference>
<proteinExistence type="predicted"/>
<dbReference type="AlphaFoldDB" id="A0A1I7XFV6"/>
<reference evidence="3" key="1">
    <citation type="submission" date="2016-11" db="UniProtKB">
        <authorList>
            <consortium name="WormBaseParasite"/>
        </authorList>
    </citation>
    <scope>IDENTIFICATION</scope>
</reference>
<sequence length="87" mass="9919">MNTYRINELTGITSTLCSTRPGRKLNLQKPPRKSRPMEPQPIPPHGTPNLSTTLITIAKLDQNDIGESLKYKNYRRMAYVEVVGMYL</sequence>
<accession>A0A1I7XFV6</accession>
<protein>
    <submittedName>
        <fullName evidence="3">Uncharacterized protein</fullName>
    </submittedName>
</protein>
<feature type="region of interest" description="Disordered" evidence="1">
    <location>
        <begin position="15"/>
        <end position="51"/>
    </location>
</feature>
<name>A0A1I7XFV6_HETBA</name>
<evidence type="ECO:0000313" key="2">
    <source>
        <dbReference type="Proteomes" id="UP000095283"/>
    </source>
</evidence>
<dbReference type="WBParaSite" id="Hba_16558">
    <property type="protein sequence ID" value="Hba_16558"/>
    <property type="gene ID" value="Hba_16558"/>
</dbReference>
<organism evidence="2 3">
    <name type="scientific">Heterorhabditis bacteriophora</name>
    <name type="common">Entomopathogenic nematode worm</name>
    <dbReference type="NCBI Taxonomy" id="37862"/>
    <lineage>
        <taxon>Eukaryota</taxon>
        <taxon>Metazoa</taxon>
        <taxon>Ecdysozoa</taxon>
        <taxon>Nematoda</taxon>
        <taxon>Chromadorea</taxon>
        <taxon>Rhabditida</taxon>
        <taxon>Rhabditina</taxon>
        <taxon>Rhabditomorpha</taxon>
        <taxon>Strongyloidea</taxon>
        <taxon>Heterorhabditidae</taxon>
        <taxon>Heterorhabditis</taxon>
    </lineage>
</organism>
<evidence type="ECO:0000313" key="3">
    <source>
        <dbReference type="WBParaSite" id="Hba_16558"/>
    </source>
</evidence>
<keyword evidence="2" id="KW-1185">Reference proteome</keyword>